<feature type="domain" description="NusG-like N-terminal" evidence="4">
    <location>
        <begin position="7"/>
        <end position="101"/>
    </location>
</feature>
<dbReference type="SUPFAM" id="SSF50104">
    <property type="entry name" value="Translation proteins SH3-like domain"/>
    <property type="match status" value="1"/>
</dbReference>
<evidence type="ECO:0000256" key="1">
    <source>
        <dbReference type="ARBA" id="ARBA00022814"/>
    </source>
</evidence>
<keyword evidence="3" id="KW-0804">Transcription</keyword>
<dbReference type="SUPFAM" id="SSF82679">
    <property type="entry name" value="N-utilization substance G protein NusG, N-terminal domain"/>
    <property type="match status" value="1"/>
</dbReference>
<organism evidence="6 7">
    <name type="scientific">Desulfurobacterium atlanticum</name>
    <dbReference type="NCBI Taxonomy" id="240169"/>
    <lineage>
        <taxon>Bacteria</taxon>
        <taxon>Pseudomonadati</taxon>
        <taxon>Aquificota</taxon>
        <taxon>Aquificia</taxon>
        <taxon>Desulfurobacteriales</taxon>
        <taxon>Desulfurobacteriaceae</taxon>
        <taxon>Desulfurobacterium</taxon>
    </lineage>
</organism>
<keyword evidence="7" id="KW-1185">Reference proteome</keyword>
<dbReference type="GO" id="GO:0031564">
    <property type="term" value="P:transcription antitermination"/>
    <property type="evidence" value="ECO:0007669"/>
    <property type="project" value="UniProtKB-KW"/>
</dbReference>
<sequence>MEDILYEKKWYIVALKPRKEKVVFAQLDRIGVEYFYPVAKIKKGKLLKEEPLFPGYMFAKFSIAENFNNVRFARGVRDIVRFGKNIPFVDDGFIEVLKEKVGDVIEFGKPAVSEGELVRIKEGPFRGLIGQILSVKRGDERVVLLLKSASLSSKVELPVSFVEKIS</sequence>
<proteinExistence type="predicted"/>
<dbReference type="InterPro" id="IPR006645">
    <property type="entry name" value="NGN-like_dom"/>
</dbReference>
<dbReference type="Proteomes" id="UP000198405">
    <property type="component" value="Unassembled WGS sequence"/>
</dbReference>
<dbReference type="GO" id="GO:0005829">
    <property type="term" value="C:cytosol"/>
    <property type="evidence" value="ECO:0007669"/>
    <property type="project" value="TreeGrafter"/>
</dbReference>
<dbReference type="InterPro" id="IPR043425">
    <property type="entry name" value="NusG-like"/>
</dbReference>
<dbReference type="GO" id="GO:0006354">
    <property type="term" value="P:DNA-templated transcription elongation"/>
    <property type="evidence" value="ECO:0007669"/>
    <property type="project" value="InterPro"/>
</dbReference>
<gene>
    <name evidence="6" type="ORF">SAMN06265340_10186</name>
</gene>
<dbReference type="PANTHER" id="PTHR30265:SF7">
    <property type="entry name" value="TRANSCRIPTION ANTITERMINATION PROTEIN RFAH"/>
    <property type="match status" value="1"/>
</dbReference>
<feature type="domain" description="KOW" evidence="5">
    <location>
        <begin position="111"/>
        <end position="138"/>
    </location>
</feature>
<dbReference type="SMART" id="SM00738">
    <property type="entry name" value="NGN"/>
    <property type="match status" value="1"/>
</dbReference>
<dbReference type="Gene3D" id="3.30.70.940">
    <property type="entry name" value="NusG, N-terminal domain"/>
    <property type="match status" value="1"/>
</dbReference>
<accession>A0A238XLB5</accession>
<evidence type="ECO:0000256" key="2">
    <source>
        <dbReference type="ARBA" id="ARBA00023015"/>
    </source>
</evidence>
<keyword evidence="1" id="KW-0889">Transcription antitermination</keyword>
<reference evidence="7" key="1">
    <citation type="submission" date="2017-06" db="EMBL/GenBank/DDBJ databases">
        <authorList>
            <person name="Varghese N."/>
            <person name="Submissions S."/>
        </authorList>
    </citation>
    <scope>NUCLEOTIDE SEQUENCE [LARGE SCALE GENOMIC DNA]</scope>
    <source>
        <strain evidence="7">DSM 15668</strain>
    </source>
</reference>
<dbReference type="PANTHER" id="PTHR30265">
    <property type="entry name" value="RHO-INTERACTING TRANSCRIPTION TERMINATION FACTOR NUSG"/>
    <property type="match status" value="1"/>
</dbReference>
<keyword evidence="2" id="KW-0805">Transcription regulation</keyword>
<dbReference type="OrthoDB" id="1681764at2"/>
<dbReference type="Pfam" id="PF00467">
    <property type="entry name" value="KOW"/>
    <property type="match status" value="1"/>
</dbReference>
<dbReference type="InterPro" id="IPR005824">
    <property type="entry name" value="KOW"/>
</dbReference>
<dbReference type="RefSeq" id="WP_089322122.1">
    <property type="nucleotide sequence ID" value="NZ_FZOB01000001.1"/>
</dbReference>
<evidence type="ECO:0000313" key="7">
    <source>
        <dbReference type="Proteomes" id="UP000198405"/>
    </source>
</evidence>
<dbReference type="AlphaFoldDB" id="A0A238XLB5"/>
<dbReference type="InterPro" id="IPR008991">
    <property type="entry name" value="Translation_prot_SH3-like_sf"/>
</dbReference>
<protein>
    <submittedName>
        <fullName evidence="6">Transcriptional antiterminator RfaH</fullName>
    </submittedName>
</protein>
<dbReference type="InterPro" id="IPR036735">
    <property type="entry name" value="NGN_dom_sf"/>
</dbReference>
<evidence type="ECO:0000259" key="5">
    <source>
        <dbReference type="SMART" id="SM00739"/>
    </source>
</evidence>
<evidence type="ECO:0000313" key="6">
    <source>
        <dbReference type="EMBL" id="SNR59727.1"/>
    </source>
</evidence>
<evidence type="ECO:0000259" key="4">
    <source>
        <dbReference type="SMART" id="SM00738"/>
    </source>
</evidence>
<dbReference type="SMART" id="SM00739">
    <property type="entry name" value="KOW"/>
    <property type="match status" value="1"/>
</dbReference>
<evidence type="ECO:0000256" key="3">
    <source>
        <dbReference type="ARBA" id="ARBA00023163"/>
    </source>
</evidence>
<dbReference type="EMBL" id="FZOB01000001">
    <property type="protein sequence ID" value="SNR59727.1"/>
    <property type="molecule type" value="Genomic_DNA"/>
</dbReference>
<name>A0A238XLB5_9BACT</name>
<dbReference type="Pfam" id="PF02357">
    <property type="entry name" value="NusG"/>
    <property type="match status" value="1"/>
</dbReference>